<protein>
    <submittedName>
        <fullName evidence="1">Uncharacterized protein</fullName>
    </submittedName>
</protein>
<gene>
    <name evidence="1" type="ORF">HPB50_014844</name>
</gene>
<sequence length="270" mass="30214">MQAQEDVSKHLVMMKNMLYGTCDTEPQTDIVVAQLAQELYNTNLLLLLVQNLSKIDFEGKKDVAQIFNNILRRQIGTRSPTVDYICTKPDILFTLIQGDVGEARESDSARARSLRQASLHLVRGGVGQEIALSGDIVQQKALDFAFMLGIDDSKASIVWLNRFKFCHSIIGKILCGQAALVDNYGAAAWMGNLQVKYVAHSWVWMTRAIFRKRVQEFVRDMGGQGRKVCLHLDNCSVHAIEDAELEIVQVKFLPVNCTAIIRPVSTLFKG</sequence>
<dbReference type="EMBL" id="CM023482">
    <property type="protein sequence ID" value="KAH6938919.1"/>
    <property type="molecule type" value="Genomic_DNA"/>
</dbReference>
<accession>A0ACB7T1Y6</accession>
<dbReference type="Proteomes" id="UP000821845">
    <property type="component" value="Chromosome 2"/>
</dbReference>
<organism evidence="1 2">
    <name type="scientific">Hyalomma asiaticum</name>
    <name type="common">Tick</name>
    <dbReference type="NCBI Taxonomy" id="266040"/>
    <lineage>
        <taxon>Eukaryota</taxon>
        <taxon>Metazoa</taxon>
        <taxon>Ecdysozoa</taxon>
        <taxon>Arthropoda</taxon>
        <taxon>Chelicerata</taxon>
        <taxon>Arachnida</taxon>
        <taxon>Acari</taxon>
        <taxon>Parasitiformes</taxon>
        <taxon>Ixodida</taxon>
        <taxon>Ixodoidea</taxon>
        <taxon>Ixodidae</taxon>
        <taxon>Hyalomminae</taxon>
        <taxon>Hyalomma</taxon>
    </lineage>
</organism>
<keyword evidence="2" id="KW-1185">Reference proteome</keyword>
<evidence type="ECO:0000313" key="2">
    <source>
        <dbReference type="Proteomes" id="UP000821845"/>
    </source>
</evidence>
<comment type="caution">
    <text evidence="1">The sequence shown here is derived from an EMBL/GenBank/DDBJ whole genome shotgun (WGS) entry which is preliminary data.</text>
</comment>
<evidence type="ECO:0000313" key="1">
    <source>
        <dbReference type="EMBL" id="KAH6938919.1"/>
    </source>
</evidence>
<name>A0ACB7T1Y6_HYAAI</name>
<proteinExistence type="predicted"/>
<reference evidence="1" key="1">
    <citation type="submission" date="2020-05" db="EMBL/GenBank/DDBJ databases">
        <title>Large-scale comparative analyses of tick genomes elucidate their genetic diversity and vector capacities.</title>
        <authorList>
            <person name="Jia N."/>
            <person name="Wang J."/>
            <person name="Shi W."/>
            <person name="Du L."/>
            <person name="Sun Y."/>
            <person name="Zhan W."/>
            <person name="Jiang J."/>
            <person name="Wang Q."/>
            <person name="Zhang B."/>
            <person name="Ji P."/>
            <person name="Sakyi L.B."/>
            <person name="Cui X."/>
            <person name="Yuan T."/>
            <person name="Jiang B."/>
            <person name="Yang W."/>
            <person name="Lam T.T.-Y."/>
            <person name="Chang Q."/>
            <person name="Ding S."/>
            <person name="Wang X."/>
            <person name="Zhu J."/>
            <person name="Ruan X."/>
            <person name="Zhao L."/>
            <person name="Wei J."/>
            <person name="Que T."/>
            <person name="Du C."/>
            <person name="Cheng J."/>
            <person name="Dai P."/>
            <person name="Han X."/>
            <person name="Huang E."/>
            <person name="Gao Y."/>
            <person name="Liu J."/>
            <person name="Shao H."/>
            <person name="Ye R."/>
            <person name="Li L."/>
            <person name="Wei W."/>
            <person name="Wang X."/>
            <person name="Wang C."/>
            <person name="Yang T."/>
            <person name="Huo Q."/>
            <person name="Li W."/>
            <person name="Guo W."/>
            <person name="Chen H."/>
            <person name="Zhou L."/>
            <person name="Ni X."/>
            <person name="Tian J."/>
            <person name="Zhou Y."/>
            <person name="Sheng Y."/>
            <person name="Liu T."/>
            <person name="Pan Y."/>
            <person name="Xia L."/>
            <person name="Li J."/>
            <person name="Zhao F."/>
            <person name="Cao W."/>
        </authorList>
    </citation>
    <scope>NUCLEOTIDE SEQUENCE</scope>
    <source>
        <strain evidence="1">Hyas-2018</strain>
    </source>
</reference>